<dbReference type="EMBL" id="RQGH01000023">
    <property type="protein sequence ID" value="TGL67527.1"/>
    <property type="molecule type" value="Genomic_DNA"/>
</dbReference>
<keyword evidence="2" id="KW-0456">Lyase</keyword>
<sequence>MKFQNIQTGIITDQINETKEFYQTWLGLDVKFETDWFVLLCLPNRKEIEVAIMAPNQPQVRKPYFQKPYQKSGIWFIFETKDIQNLYLDMKRKNAPIDLELIEEEWGDVHFTLIDPNGIGIDIVQERNLS</sequence>
<gene>
    <name evidence="2" type="ORF">EHQ62_08995</name>
</gene>
<dbReference type="AlphaFoldDB" id="A0A4Z0ZUB1"/>
<dbReference type="InterPro" id="IPR029068">
    <property type="entry name" value="Glyas_Bleomycin-R_OHBP_Dase"/>
</dbReference>
<comment type="caution">
    <text evidence="2">The sequence shown here is derived from an EMBL/GenBank/DDBJ whole genome shotgun (WGS) entry which is preliminary data.</text>
</comment>
<accession>A0A4Z0ZUB1</accession>
<dbReference type="InterPro" id="IPR004360">
    <property type="entry name" value="Glyas_Fos-R_dOase_dom"/>
</dbReference>
<dbReference type="InterPro" id="IPR037523">
    <property type="entry name" value="VOC_core"/>
</dbReference>
<organism evidence="2 3">
    <name type="scientific">Leptospira jelokensis</name>
    <dbReference type="NCBI Taxonomy" id="2484931"/>
    <lineage>
        <taxon>Bacteria</taxon>
        <taxon>Pseudomonadati</taxon>
        <taxon>Spirochaetota</taxon>
        <taxon>Spirochaetia</taxon>
        <taxon>Leptospirales</taxon>
        <taxon>Leptospiraceae</taxon>
        <taxon>Leptospira</taxon>
    </lineage>
</organism>
<proteinExistence type="predicted"/>
<feature type="domain" description="VOC" evidence="1">
    <location>
        <begin position="2"/>
        <end position="126"/>
    </location>
</feature>
<dbReference type="GO" id="GO:0016829">
    <property type="term" value="F:lyase activity"/>
    <property type="evidence" value="ECO:0007669"/>
    <property type="project" value="UniProtKB-KW"/>
</dbReference>
<dbReference type="SUPFAM" id="SSF54593">
    <property type="entry name" value="Glyoxalase/Bleomycin resistance protein/Dihydroxybiphenyl dioxygenase"/>
    <property type="match status" value="1"/>
</dbReference>
<dbReference type="RefSeq" id="WP_135642040.1">
    <property type="nucleotide sequence ID" value="NZ_RQGH01000023.1"/>
</dbReference>
<evidence type="ECO:0000313" key="3">
    <source>
        <dbReference type="Proteomes" id="UP000297567"/>
    </source>
</evidence>
<dbReference type="Gene3D" id="3.30.720.120">
    <property type="match status" value="1"/>
</dbReference>
<protein>
    <submittedName>
        <fullName evidence="2">Lactoylglutathione lyase</fullName>
    </submittedName>
</protein>
<evidence type="ECO:0000313" key="2">
    <source>
        <dbReference type="EMBL" id="TGL67527.1"/>
    </source>
</evidence>
<keyword evidence="3" id="KW-1185">Reference proteome</keyword>
<dbReference type="PROSITE" id="PS51819">
    <property type="entry name" value="VOC"/>
    <property type="match status" value="1"/>
</dbReference>
<dbReference type="Gene3D" id="3.30.720.110">
    <property type="match status" value="1"/>
</dbReference>
<reference evidence="2" key="1">
    <citation type="journal article" date="2019" name="PLoS Negl. Trop. Dis.">
        <title>Revisiting the worldwide diversity of Leptospira species in the environment.</title>
        <authorList>
            <person name="Vincent A.T."/>
            <person name="Schiettekatte O."/>
            <person name="Bourhy P."/>
            <person name="Veyrier F.J."/>
            <person name="Picardeau M."/>
        </authorList>
    </citation>
    <scope>NUCLEOTIDE SEQUENCE [LARGE SCALE GENOMIC DNA]</scope>
    <source>
        <strain evidence="2">201702451</strain>
    </source>
</reference>
<name>A0A4Z0ZUB1_9LEPT</name>
<dbReference type="Pfam" id="PF00903">
    <property type="entry name" value="Glyoxalase"/>
    <property type="match status" value="1"/>
</dbReference>
<dbReference type="Proteomes" id="UP000297567">
    <property type="component" value="Unassembled WGS sequence"/>
</dbReference>
<evidence type="ECO:0000259" key="1">
    <source>
        <dbReference type="PROSITE" id="PS51819"/>
    </source>
</evidence>